<gene>
    <name evidence="1" type="ORF">XSR1_120044</name>
</gene>
<evidence type="ECO:0000313" key="1">
    <source>
        <dbReference type="EMBL" id="CDL81314.1"/>
    </source>
</evidence>
<accession>W1ISA1</accession>
<comment type="caution">
    <text evidence="1">The sequence shown here is derived from an EMBL/GenBank/DDBJ whole genome shotgun (WGS) entry which is preliminary data.</text>
</comment>
<reference evidence="1" key="1">
    <citation type="submission" date="2013-11" db="EMBL/GenBank/DDBJ databases">
        <title>Draft genome sequence and annotation of the entomopathogenic bacteria, Xenorhabdus cabanillasi strain JM26 and Xenorhabdus szentirmai strain DSM 16338.</title>
        <authorList>
            <person name="Gualtieri M."/>
            <person name="Ogier J.C."/>
            <person name="Pages S."/>
            <person name="Givaudan A."/>
            <person name="Gaudriault S."/>
        </authorList>
    </citation>
    <scope>NUCLEOTIDE SEQUENCE [LARGE SCALE GENOMIC DNA]</scope>
    <source>
        <strain evidence="1">DSM 16338</strain>
    </source>
</reference>
<keyword evidence="2" id="KW-1185">Reference proteome</keyword>
<organism evidence="1 2">
    <name type="scientific">Xenorhabdus szentirmaii DSM 16338</name>
    <dbReference type="NCBI Taxonomy" id="1427518"/>
    <lineage>
        <taxon>Bacteria</taxon>
        <taxon>Pseudomonadati</taxon>
        <taxon>Pseudomonadota</taxon>
        <taxon>Gammaproteobacteria</taxon>
        <taxon>Enterobacterales</taxon>
        <taxon>Morganellaceae</taxon>
        <taxon>Xenorhabdus</taxon>
    </lineage>
</organism>
<dbReference type="STRING" id="1427518.XSR1_120044"/>
<dbReference type="AlphaFoldDB" id="W1ISA1"/>
<dbReference type="EMBL" id="CBXF010000024">
    <property type="protein sequence ID" value="CDL81314.1"/>
    <property type="molecule type" value="Genomic_DNA"/>
</dbReference>
<evidence type="ECO:0000313" key="2">
    <source>
        <dbReference type="Proteomes" id="UP000019202"/>
    </source>
</evidence>
<proteinExistence type="predicted"/>
<protein>
    <submittedName>
        <fullName evidence="1">Uncharacterized protein</fullName>
    </submittedName>
</protein>
<name>W1ISA1_9GAMM</name>
<dbReference type="Proteomes" id="UP000019202">
    <property type="component" value="Unassembled WGS sequence"/>
</dbReference>
<sequence>MIFSLMLLLFIYMKVQRDSGADIQRVNDDKKTQGVGHLSPCVFDGTSPFCL</sequence>